<feature type="chain" id="PRO_5032679442" evidence="1">
    <location>
        <begin position="23"/>
        <end position="170"/>
    </location>
</feature>
<dbReference type="Proteomes" id="UP000564385">
    <property type="component" value="Unassembled WGS sequence"/>
</dbReference>
<evidence type="ECO:0000313" key="3">
    <source>
        <dbReference type="Proteomes" id="UP000564385"/>
    </source>
</evidence>
<accession>A0A852VL56</accession>
<dbReference type="EMBL" id="JACCCU010000001">
    <property type="protein sequence ID" value="NYF90286.1"/>
    <property type="molecule type" value="Genomic_DNA"/>
</dbReference>
<reference evidence="2 3" key="1">
    <citation type="submission" date="2020-07" db="EMBL/GenBank/DDBJ databases">
        <title>Genomic Encyclopedia of Type Strains, Phase IV (KMG-V): Genome sequencing to study the core and pangenomes of soil and plant-associated prokaryotes.</title>
        <authorList>
            <person name="Whitman W."/>
        </authorList>
    </citation>
    <scope>NUCLEOTIDE SEQUENCE [LARGE SCALE GENOMIC DNA]</scope>
    <source>
        <strain evidence="2 3">M8UP22</strain>
    </source>
</reference>
<protein>
    <submittedName>
        <fullName evidence="2">Uncharacterized protein</fullName>
    </submittedName>
</protein>
<evidence type="ECO:0000313" key="2">
    <source>
        <dbReference type="EMBL" id="NYF90286.1"/>
    </source>
</evidence>
<sequence length="170" mass="18091">MKNQIVAIFALAIVTAAGSASASANKNPPAASYAPIPPQIAAAKTIFLSNRCEEDYKTCAEVYNGLYTALSSFGKYQLVSSPATADLIFEIHMVARTGTMDVLNGEGHSNAYSNLTLAILDTQTHIGLWTITEPFAKNTAVKAVMFDLQIITQPNATAAPPQHVPGYTKD</sequence>
<feature type="signal peptide" evidence="1">
    <location>
        <begin position="1"/>
        <end position="22"/>
    </location>
</feature>
<proteinExistence type="predicted"/>
<name>A0A852VL56_9BACT</name>
<comment type="caution">
    <text evidence="2">The sequence shown here is derived from an EMBL/GenBank/DDBJ whole genome shotgun (WGS) entry which is preliminary data.</text>
</comment>
<evidence type="ECO:0000256" key="1">
    <source>
        <dbReference type="SAM" id="SignalP"/>
    </source>
</evidence>
<keyword evidence="1" id="KW-0732">Signal</keyword>
<organism evidence="2 3">
    <name type="scientific">Tunturiibacter lichenicola</name>
    <dbReference type="NCBI Taxonomy" id="2051959"/>
    <lineage>
        <taxon>Bacteria</taxon>
        <taxon>Pseudomonadati</taxon>
        <taxon>Acidobacteriota</taxon>
        <taxon>Terriglobia</taxon>
        <taxon>Terriglobales</taxon>
        <taxon>Acidobacteriaceae</taxon>
        <taxon>Tunturiibacter</taxon>
    </lineage>
</organism>
<gene>
    <name evidence="2" type="ORF">HDF08_002353</name>
</gene>
<dbReference type="AlphaFoldDB" id="A0A852VL56"/>